<dbReference type="EMBL" id="DS469516">
    <property type="protein sequence ID" value="EDO48051.1"/>
    <property type="molecule type" value="Genomic_DNA"/>
</dbReference>
<evidence type="ECO:0000256" key="1">
    <source>
        <dbReference type="ARBA" id="ARBA00022553"/>
    </source>
</evidence>
<dbReference type="GO" id="GO:0005769">
    <property type="term" value="C:early endosome"/>
    <property type="evidence" value="ECO:0000318"/>
    <property type="project" value="GO_Central"/>
</dbReference>
<dbReference type="HOGENOM" id="CLU_788235_0_0_1"/>
<dbReference type="KEGG" id="nve:5520275"/>
<dbReference type="Pfam" id="PF00169">
    <property type="entry name" value="PH"/>
    <property type="match status" value="1"/>
</dbReference>
<accession>A7RKV0</accession>
<feature type="compositionally biased region" description="Acidic residues" evidence="2">
    <location>
        <begin position="262"/>
        <end position="272"/>
    </location>
</feature>
<dbReference type="GO" id="GO:0055037">
    <property type="term" value="C:recycling endosome"/>
    <property type="evidence" value="ECO:0000318"/>
    <property type="project" value="GO_Central"/>
</dbReference>
<dbReference type="GO" id="GO:0042147">
    <property type="term" value="P:retrograde transport, endosome to Golgi"/>
    <property type="evidence" value="ECO:0000318"/>
    <property type="project" value="GO_Central"/>
</dbReference>
<feature type="compositionally biased region" description="Low complexity" evidence="2">
    <location>
        <begin position="154"/>
        <end position="169"/>
    </location>
</feature>
<reference evidence="4 5" key="1">
    <citation type="journal article" date="2007" name="Science">
        <title>Sea anemone genome reveals ancestral eumetazoan gene repertoire and genomic organization.</title>
        <authorList>
            <person name="Putnam N.H."/>
            <person name="Srivastava M."/>
            <person name="Hellsten U."/>
            <person name="Dirks B."/>
            <person name="Chapman J."/>
            <person name="Salamov A."/>
            <person name="Terry A."/>
            <person name="Shapiro H."/>
            <person name="Lindquist E."/>
            <person name="Kapitonov V.V."/>
            <person name="Jurka J."/>
            <person name="Genikhovich G."/>
            <person name="Grigoriev I.V."/>
            <person name="Lucas S.M."/>
            <person name="Steele R.E."/>
            <person name="Finnerty J.R."/>
            <person name="Technau U."/>
            <person name="Martindale M.Q."/>
            <person name="Rokhsar D.S."/>
        </authorList>
    </citation>
    <scope>NUCLEOTIDE SEQUENCE [LARGE SCALE GENOMIC DNA]</scope>
    <source>
        <strain evidence="5">CH2 X CH6</strain>
    </source>
</reference>
<protein>
    <recommendedName>
        <fullName evidence="3">PH domain-containing protein</fullName>
    </recommendedName>
</protein>
<sequence>MAGQTKELQFEGVLEKAGKRFFEGYRRRWFYLEGKQLTYYKAPERTQENLLGLIDLSRAKSVNPVKVINNGFQIVTGNRTYHLSAPTPELVTDWVSVLRQAMQIKSFSGSRAKLSQKSPSTVSQPSFDEDDIYDQVEEPVFQEKEAGYESIGPSLSVSSEKSVLSTSTTPSDTVTQDANNSPGSTELGTYGLAGEPGINGVQIEQTYESIGEALGMANNGTCDATYATVISHKERKDSGDGVSEVTLLSDRDPKTLSLICESDTDENEPETEIVEKAEEDKGNPLPSPIGDVYAADQIKVLLGHDMDGRGGSPSDKSNTSKQTGSDLIIPQSCEVAFTNLRAFLKQLDEKGY</sequence>
<dbReference type="PANTHER" id="PTHR22902">
    <property type="entry name" value="SESQUIPEDALIAN"/>
    <property type="match status" value="1"/>
</dbReference>
<feature type="compositionally biased region" description="Basic and acidic residues" evidence="2">
    <location>
        <begin position="273"/>
        <end position="282"/>
    </location>
</feature>
<proteinExistence type="predicted"/>
<feature type="region of interest" description="Disordered" evidence="2">
    <location>
        <begin position="304"/>
        <end position="328"/>
    </location>
</feature>
<dbReference type="InParanoid" id="A7RKV0"/>
<dbReference type="Gene3D" id="2.30.29.30">
    <property type="entry name" value="Pleckstrin-homology domain (PH domain)/Phosphotyrosine-binding domain (PTB)"/>
    <property type="match status" value="1"/>
</dbReference>
<dbReference type="InterPro" id="IPR011993">
    <property type="entry name" value="PH-like_dom_sf"/>
</dbReference>
<gene>
    <name evidence="4" type="ORF">NEMVEDRAFT_v1g238992</name>
</gene>
<evidence type="ECO:0000256" key="2">
    <source>
        <dbReference type="SAM" id="MobiDB-lite"/>
    </source>
</evidence>
<dbReference type="PROSITE" id="PS50003">
    <property type="entry name" value="PH_DOMAIN"/>
    <property type="match status" value="1"/>
</dbReference>
<evidence type="ECO:0000259" key="3">
    <source>
        <dbReference type="PROSITE" id="PS50003"/>
    </source>
</evidence>
<dbReference type="Proteomes" id="UP000001593">
    <property type="component" value="Unassembled WGS sequence"/>
</dbReference>
<dbReference type="InterPro" id="IPR001849">
    <property type="entry name" value="PH_domain"/>
</dbReference>
<feature type="compositionally biased region" description="Polar residues" evidence="2">
    <location>
        <begin position="170"/>
        <end position="187"/>
    </location>
</feature>
<dbReference type="SUPFAM" id="SSF50729">
    <property type="entry name" value="PH domain-like"/>
    <property type="match status" value="1"/>
</dbReference>
<dbReference type="GO" id="GO:0001881">
    <property type="term" value="P:receptor recycling"/>
    <property type="evidence" value="ECO:0000318"/>
    <property type="project" value="GO_Central"/>
</dbReference>
<dbReference type="eggNOG" id="ENOG502QQEE">
    <property type="taxonomic scope" value="Eukaryota"/>
</dbReference>
<dbReference type="GO" id="GO:0005802">
    <property type="term" value="C:trans-Golgi network"/>
    <property type="evidence" value="ECO:0000318"/>
    <property type="project" value="GO_Central"/>
</dbReference>
<keyword evidence="5" id="KW-1185">Reference proteome</keyword>
<name>A7RKV0_NEMVE</name>
<evidence type="ECO:0000313" key="4">
    <source>
        <dbReference type="EMBL" id="EDO48051.1"/>
    </source>
</evidence>
<evidence type="ECO:0000313" key="5">
    <source>
        <dbReference type="Proteomes" id="UP000001593"/>
    </source>
</evidence>
<dbReference type="AlphaFoldDB" id="A7RKV0"/>
<feature type="region of interest" description="Disordered" evidence="2">
    <location>
        <begin position="261"/>
        <end position="289"/>
    </location>
</feature>
<dbReference type="GO" id="GO:0005829">
    <property type="term" value="C:cytosol"/>
    <property type="evidence" value="ECO:0007669"/>
    <property type="project" value="GOC"/>
</dbReference>
<dbReference type="OrthoDB" id="5958366at2759"/>
<organism evidence="4 5">
    <name type="scientific">Nematostella vectensis</name>
    <name type="common">Starlet sea anemone</name>
    <dbReference type="NCBI Taxonomy" id="45351"/>
    <lineage>
        <taxon>Eukaryota</taxon>
        <taxon>Metazoa</taxon>
        <taxon>Cnidaria</taxon>
        <taxon>Anthozoa</taxon>
        <taxon>Hexacorallia</taxon>
        <taxon>Actiniaria</taxon>
        <taxon>Edwardsiidae</taxon>
        <taxon>Nematostella</taxon>
    </lineage>
</organism>
<dbReference type="PANTHER" id="PTHR22902:SF27">
    <property type="entry name" value="PLECKSTRIN HOMOLOGY DOMAIN-CONTAINING FAMILY A MEMBER 3"/>
    <property type="match status" value="1"/>
</dbReference>
<keyword evidence="1" id="KW-0597">Phosphoprotein</keyword>
<dbReference type="OMA" id="MINNNAF"/>
<dbReference type="InterPro" id="IPR045188">
    <property type="entry name" value="Boi1/Boi2-like"/>
</dbReference>
<feature type="domain" description="PH" evidence="3">
    <location>
        <begin position="7"/>
        <end position="103"/>
    </location>
</feature>
<dbReference type="GO" id="GO:0007032">
    <property type="term" value="P:endosome organization"/>
    <property type="evidence" value="ECO:0000318"/>
    <property type="project" value="GO_Central"/>
</dbReference>
<dbReference type="SMART" id="SM00233">
    <property type="entry name" value="PH"/>
    <property type="match status" value="1"/>
</dbReference>
<feature type="compositionally biased region" description="Polar residues" evidence="2">
    <location>
        <begin position="314"/>
        <end position="325"/>
    </location>
</feature>
<feature type="region of interest" description="Disordered" evidence="2">
    <location>
        <begin position="147"/>
        <end position="192"/>
    </location>
</feature>